<dbReference type="EMBL" id="RAYQ01000003">
    <property type="protein sequence ID" value="RKI93167.1"/>
    <property type="molecule type" value="Genomic_DNA"/>
</dbReference>
<proteinExistence type="predicted"/>
<feature type="transmembrane region" description="Helical" evidence="1">
    <location>
        <begin position="121"/>
        <end position="142"/>
    </location>
</feature>
<gene>
    <name evidence="2" type="ORF">D7V94_04080</name>
</gene>
<comment type="caution">
    <text evidence="2">The sequence shown here is derived from an EMBL/GenBank/DDBJ whole genome shotgun (WGS) entry which is preliminary data.</text>
</comment>
<evidence type="ECO:0000313" key="3">
    <source>
        <dbReference type="Proteomes" id="UP000280696"/>
    </source>
</evidence>
<dbReference type="Proteomes" id="UP000280696">
    <property type="component" value="Unassembled WGS sequence"/>
</dbReference>
<feature type="transmembrane region" description="Helical" evidence="1">
    <location>
        <begin position="244"/>
        <end position="264"/>
    </location>
</feature>
<keyword evidence="1" id="KW-1133">Transmembrane helix</keyword>
<feature type="transmembrane region" description="Helical" evidence="1">
    <location>
        <begin position="187"/>
        <end position="208"/>
    </location>
</feature>
<dbReference type="AlphaFoldDB" id="A0A3A9AP41"/>
<evidence type="ECO:0000313" key="2">
    <source>
        <dbReference type="EMBL" id="RKI93167.1"/>
    </source>
</evidence>
<protein>
    <submittedName>
        <fullName evidence="2">ABC transporter permease</fullName>
    </submittedName>
</protein>
<keyword evidence="1" id="KW-0472">Membrane</keyword>
<evidence type="ECO:0000256" key="1">
    <source>
        <dbReference type="SAM" id="Phobius"/>
    </source>
</evidence>
<feature type="transmembrane region" description="Helical" evidence="1">
    <location>
        <begin position="73"/>
        <end position="100"/>
    </location>
</feature>
<organism evidence="2 3">
    <name type="scientific">Parablautia intestinalis</name>
    <dbReference type="NCBI Taxonomy" id="2320100"/>
    <lineage>
        <taxon>Bacteria</taxon>
        <taxon>Bacillati</taxon>
        <taxon>Bacillota</taxon>
        <taxon>Clostridia</taxon>
        <taxon>Lachnospirales</taxon>
        <taxon>Lachnospiraceae</taxon>
        <taxon>Parablautia</taxon>
    </lineage>
</organism>
<sequence length="275" mass="31032">MHNKPCMALRKRQRRNGVTMEKKCSLNMILYELRNINGNFMPHFFGIVFPNLMCLLVSKTVGAQVPAEMRKEAVTSIMLTMTLVIPMAIMLIGYGALYALEIEKGIPLRMRLFGFGEKCEVTAKIAAHFILMTIAFLVFAVFQAVVMEVQRPAAGSLICLLVSLYLIGGIFLIIAHALANILQKFSLTFGVVMCLYFIMMILTGMMGMRTAQLPQVLQKVAGFLPMTYISNDFIDFWQGGSYNFMPFIQSFIFFGAAALILLYLSRMRNHHFSML</sequence>
<keyword evidence="3" id="KW-1185">Reference proteome</keyword>
<keyword evidence="1" id="KW-0812">Transmembrane</keyword>
<reference evidence="2 3" key="1">
    <citation type="submission" date="2018-09" db="EMBL/GenBank/DDBJ databases">
        <title>Murine metabolic-syndrome-specific gut microbial biobank.</title>
        <authorList>
            <person name="Liu C."/>
        </authorList>
    </citation>
    <scope>NUCLEOTIDE SEQUENCE [LARGE SCALE GENOMIC DNA]</scope>
    <source>
        <strain evidence="2 3">0.1xD8-82</strain>
    </source>
</reference>
<name>A0A3A9AP41_9FIRM</name>
<feature type="transmembrane region" description="Helical" evidence="1">
    <location>
        <begin position="154"/>
        <end position="175"/>
    </location>
</feature>
<accession>A0A3A9AP41</accession>